<dbReference type="NCBIfam" id="TIGR01444">
    <property type="entry name" value="fkbM_fam"/>
    <property type="match status" value="1"/>
</dbReference>
<proteinExistence type="predicted"/>
<keyword evidence="3" id="KW-1185">Reference proteome</keyword>
<reference evidence="2 3" key="1">
    <citation type="submission" date="2019-03" db="EMBL/GenBank/DDBJ databases">
        <title>Jiella endophytica sp. nov., a novel endophytic bacterium isolated from root of Ficus microcarpa Linn. f.</title>
        <authorList>
            <person name="Tuo L."/>
        </authorList>
    </citation>
    <scope>NUCLEOTIDE SEQUENCE [LARGE SCALE GENOMIC DNA]</scope>
    <source>
        <strain evidence="2 3">CBS5Q-3</strain>
    </source>
</reference>
<dbReference type="SUPFAM" id="SSF53335">
    <property type="entry name" value="S-adenosyl-L-methionine-dependent methyltransferases"/>
    <property type="match status" value="1"/>
</dbReference>
<evidence type="ECO:0000313" key="3">
    <source>
        <dbReference type="Proteomes" id="UP000298179"/>
    </source>
</evidence>
<accession>A0A4Y8RGG3</accession>
<comment type="caution">
    <text evidence="2">The sequence shown here is derived from an EMBL/GenBank/DDBJ whole genome shotgun (WGS) entry which is preliminary data.</text>
</comment>
<gene>
    <name evidence="2" type="ORF">E3C22_14180</name>
</gene>
<dbReference type="PANTHER" id="PTHR34203:SF15">
    <property type="entry name" value="SLL1173 PROTEIN"/>
    <property type="match status" value="1"/>
</dbReference>
<dbReference type="Gene3D" id="3.40.50.150">
    <property type="entry name" value="Vaccinia Virus protein VP39"/>
    <property type="match status" value="1"/>
</dbReference>
<dbReference type="GO" id="GO:0032259">
    <property type="term" value="P:methylation"/>
    <property type="evidence" value="ECO:0007669"/>
    <property type="project" value="UniProtKB-KW"/>
</dbReference>
<dbReference type="Proteomes" id="UP000298179">
    <property type="component" value="Unassembled WGS sequence"/>
</dbReference>
<dbReference type="Pfam" id="PF05050">
    <property type="entry name" value="Methyltransf_21"/>
    <property type="match status" value="1"/>
</dbReference>
<evidence type="ECO:0000313" key="2">
    <source>
        <dbReference type="EMBL" id="TFF21819.1"/>
    </source>
</evidence>
<dbReference type="InterPro" id="IPR006342">
    <property type="entry name" value="FkbM_mtfrase"/>
</dbReference>
<dbReference type="PANTHER" id="PTHR34203">
    <property type="entry name" value="METHYLTRANSFERASE, FKBM FAMILY PROTEIN"/>
    <property type="match status" value="1"/>
</dbReference>
<feature type="domain" description="Methyltransferase FkbM" evidence="1">
    <location>
        <begin position="193"/>
        <end position="350"/>
    </location>
</feature>
<dbReference type="InterPro" id="IPR029063">
    <property type="entry name" value="SAM-dependent_MTases_sf"/>
</dbReference>
<dbReference type="EMBL" id="SOZD01000004">
    <property type="protein sequence ID" value="TFF21819.1"/>
    <property type="molecule type" value="Genomic_DNA"/>
</dbReference>
<name>A0A4Y8RGG3_9HYPH</name>
<dbReference type="GO" id="GO:0008168">
    <property type="term" value="F:methyltransferase activity"/>
    <property type="evidence" value="ECO:0007669"/>
    <property type="project" value="UniProtKB-KW"/>
</dbReference>
<evidence type="ECO:0000259" key="1">
    <source>
        <dbReference type="Pfam" id="PF05050"/>
    </source>
</evidence>
<dbReference type="RefSeq" id="WP_134762702.1">
    <property type="nucleotide sequence ID" value="NZ_SOZD01000004.1"/>
</dbReference>
<organism evidence="2 3">
    <name type="scientific">Jiella endophytica</name>
    <dbReference type="NCBI Taxonomy" id="2558362"/>
    <lineage>
        <taxon>Bacteria</taxon>
        <taxon>Pseudomonadati</taxon>
        <taxon>Pseudomonadota</taxon>
        <taxon>Alphaproteobacteria</taxon>
        <taxon>Hyphomicrobiales</taxon>
        <taxon>Aurantimonadaceae</taxon>
        <taxon>Jiella</taxon>
    </lineage>
</organism>
<sequence>MTAMLLKAAHRGSDADDLWPRVEREAASLSAKVEAAEAAGHLSLMGCGFHGRHAAATLRGEGRELAGFFDNDPRKQGTTQEGLPVLPLAAYRQERHGFVLITARHVVPLLSRQLSQAGIDHLSYDAFFVARHLGRLQIAREKFFAETESKRVFDTLLLAMLTGDAAPIAAIVSPDQYFHFPKEARAEREVFIDAGAHDGDTVAAFLDFHKGRFERIVAIEPTPSTFAALERNVAVLGKRWGFSPERVTLVNAGVGAKPMTLALAADAAMPTSNALVPAGTGTGETIAVLPLDQIVADQTVSFLKADVEGMELAMLYGARRMISAHRPKLAISLYHRLEDFLDIPGFITELSGDYRFRLRHHTASLLETVLYAYAGDQPSDRTI</sequence>
<dbReference type="OrthoDB" id="7905197at2"/>
<keyword evidence="2" id="KW-0489">Methyltransferase</keyword>
<dbReference type="AlphaFoldDB" id="A0A4Y8RGG3"/>
<keyword evidence="2" id="KW-0808">Transferase</keyword>
<dbReference type="InterPro" id="IPR052514">
    <property type="entry name" value="SAM-dependent_MTase"/>
</dbReference>
<protein>
    <submittedName>
        <fullName evidence="2">FkbM family methyltransferase</fullName>
    </submittedName>
</protein>